<keyword evidence="10 21" id="KW-0808">Transferase</keyword>
<organism evidence="21 22">
    <name type="scientific">Paludisphaera borealis</name>
    <dbReference type="NCBI Taxonomy" id="1387353"/>
    <lineage>
        <taxon>Bacteria</taxon>
        <taxon>Pseudomonadati</taxon>
        <taxon>Planctomycetota</taxon>
        <taxon>Planctomycetia</taxon>
        <taxon>Isosphaerales</taxon>
        <taxon>Isosphaeraceae</taxon>
        <taxon>Paludisphaera</taxon>
    </lineage>
</organism>
<feature type="transmembrane region" description="Helical" evidence="20">
    <location>
        <begin position="201"/>
        <end position="221"/>
    </location>
</feature>
<evidence type="ECO:0000256" key="8">
    <source>
        <dbReference type="ARBA" id="ARBA00022516"/>
    </source>
</evidence>
<dbReference type="EC" id="2.7.8.24" evidence="5"/>
<evidence type="ECO:0000256" key="13">
    <source>
        <dbReference type="ARBA" id="ARBA00023098"/>
    </source>
</evidence>
<comment type="subcellular location">
    <subcellularLocation>
        <location evidence="3">Cell inner membrane</location>
        <topology evidence="3">Multi-pass membrane protein</topology>
    </subcellularLocation>
</comment>
<evidence type="ECO:0000313" key="22">
    <source>
        <dbReference type="Proteomes" id="UP000186309"/>
    </source>
</evidence>
<comment type="similarity">
    <text evidence="4">Belongs to the CDP-alcohol phosphatidyltransferase class-I family.</text>
</comment>
<evidence type="ECO:0000313" key="21">
    <source>
        <dbReference type="EMBL" id="APW60895.1"/>
    </source>
</evidence>
<proteinExistence type="inferred from homology"/>
<evidence type="ECO:0000256" key="3">
    <source>
        <dbReference type="ARBA" id="ARBA00004429"/>
    </source>
</evidence>
<name>A0A1U7CPM9_9BACT</name>
<keyword evidence="11 20" id="KW-0812">Transmembrane</keyword>
<dbReference type="InterPro" id="IPR043130">
    <property type="entry name" value="CDP-OH_PTrfase_TM_dom"/>
</dbReference>
<keyword evidence="13" id="KW-0443">Lipid metabolism</keyword>
<dbReference type="GO" id="GO:0050520">
    <property type="term" value="F:phosphatidylcholine synthase activity"/>
    <property type="evidence" value="ECO:0007669"/>
    <property type="project" value="UniProtKB-EC"/>
</dbReference>
<keyword evidence="16" id="KW-0464">Manganese</keyword>
<dbReference type="GO" id="GO:0005886">
    <property type="term" value="C:plasma membrane"/>
    <property type="evidence" value="ECO:0007669"/>
    <property type="project" value="UniProtKB-SubCell"/>
</dbReference>
<sequence length="270" mass="29991">MVEVLKRRKPRPAPESRELAPPSPLRRALGWCVHTYTASGLAIAAVILALLVEGGLDAFRWSFLLMFTATIVDATDGTFARAVRIKEAVPSFDGRRLDDITDFLTYTFLPLMLIWRAGLIPAGYEAWLIAPLLASAYGFCQVDVKTHDGYFLGFPSLWNIVALYLYALTIPQWGALGVVLLLAFLTFVPVKHLYPSQPGRLNRFATITGSVWGVLVAWLAWRLPTSAQGTIDAGTTTLALVSLIYPAFYMGTSWYITIRDWSRPEHRSPA</sequence>
<keyword evidence="17" id="KW-1208">Phospholipid metabolism</keyword>
<evidence type="ECO:0000256" key="14">
    <source>
        <dbReference type="ARBA" id="ARBA00023136"/>
    </source>
</evidence>
<feature type="transmembrane region" description="Helical" evidence="20">
    <location>
        <begin position="173"/>
        <end position="194"/>
    </location>
</feature>
<evidence type="ECO:0000256" key="2">
    <source>
        <dbReference type="ARBA" id="ARBA00001936"/>
    </source>
</evidence>
<comment type="cofactor">
    <cofactor evidence="2">
        <name>Mn(2+)</name>
        <dbReference type="ChEBI" id="CHEBI:29035"/>
    </cofactor>
</comment>
<keyword evidence="15" id="KW-0594">Phospholipid biosynthesis</keyword>
<dbReference type="GO" id="GO:0008654">
    <property type="term" value="P:phospholipid biosynthetic process"/>
    <property type="evidence" value="ECO:0007669"/>
    <property type="project" value="UniProtKB-KW"/>
</dbReference>
<dbReference type="PIRSF" id="PIRSF000851">
    <property type="entry name" value="PcS"/>
    <property type="match status" value="1"/>
</dbReference>
<evidence type="ECO:0000256" key="18">
    <source>
        <dbReference type="ARBA" id="ARBA00033321"/>
    </source>
</evidence>
<dbReference type="Gene3D" id="1.20.120.1760">
    <property type="match status" value="1"/>
</dbReference>
<dbReference type="KEGG" id="pbor:BSF38_02387"/>
<feature type="region of interest" description="Disordered" evidence="19">
    <location>
        <begin position="1"/>
        <end position="23"/>
    </location>
</feature>
<evidence type="ECO:0000256" key="4">
    <source>
        <dbReference type="ARBA" id="ARBA00010441"/>
    </source>
</evidence>
<evidence type="ECO:0000256" key="11">
    <source>
        <dbReference type="ARBA" id="ARBA00022692"/>
    </source>
</evidence>
<feature type="transmembrane region" description="Helical" evidence="20">
    <location>
        <begin position="233"/>
        <end position="257"/>
    </location>
</feature>
<evidence type="ECO:0000256" key="6">
    <source>
        <dbReference type="ARBA" id="ARBA00015623"/>
    </source>
</evidence>
<feature type="transmembrane region" description="Helical" evidence="20">
    <location>
        <begin position="149"/>
        <end position="167"/>
    </location>
</feature>
<dbReference type="AlphaFoldDB" id="A0A1U7CPM9"/>
<gene>
    <name evidence="21" type="primary">pcs</name>
    <name evidence="21" type="ORF">BSF38_02387</name>
</gene>
<evidence type="ECO:0000256" key="7">
    <source>
        <dbReference type="ARBA" id="ARBA00022475"/>
    </source>
</evidence>
<keyword evidence="9" id="KW-0997">Cell inner membrane</keyword>
<dbReference type="STRING" id="1387353.BSF38_02387"/>
<feature type="transmembrane region" description="Helical" evidence="20">
    <location>
        <begin position="124"/>
        <end position="142"/>
    </location>
</feature>
<dbReference type="Proteomes" id="UP000186309">
    <property type="component" value="Chromosome"/>
</dbReference>
<evidence type="ECO:0000256" key="9">
    <source>
        <dbReference type="ARBA" id="ARBA00022519"/>
    </source>
</evidence>
<keyword evidence="14 20" id="KW-0472">Membrane</keyword>
<evidence type="ECO:0000256" key="1">
    <source>
        <dbReference type="ARBA" id="ARBA00000958"/>
    </source>
</evidence>
<evidence type="ECO:0000256" key="10">
    <source>
        <dbReference type="ARBA" id="ARBA00022679"/>
    </source>
</evidence>
<evidence type="ECO:0000256" key="17">
    <source>
        <dbReference type="ARBA" id="ARBA00023264"/>
    </source>
</evidence>
<feature type="transmembrane region" description="Helical" evidence="20">
    <location>
        <begin position="28"/>
        <end position="52"/>
    </location>
</feature>
<reference evidence="22" key="1">
    <citation type="submission" date="2016-12" db="EMBL/GenBank/DDBJ databases">
        <title>Comparative genomics of four Isosphaeraceae planctomycetes: a common pool of plasmids and glycoside hydrolase genes.</title>
        <authorList>
            <person name="Ivanova A."/>
        </authorList>
    </citation>
    <scope>NUCLEOTIDE SEQUENCE [LARGE SCALE GENOMIC DNA]</scope>
    <source>
        <strain evidence="22">PX4</strain>
    </source>
</reference>
<dbReference type="EMBL" id="CP019082">
    <property type="protein sequence ID" value="APW60895.1"/>
    <property type="molecule type" value="Genomic_DNA"/>
</dbReference>
<evidence type="ECO:0000256" key="15">
    <source>
        <dbReference type="ARBA" id="ARBA00023209"/>
    </source>
</evidence>
<evidence type="ECO:0000256" key="16">
    <source>
        <dbReference type="ARBA" id="ARBA00023211"/>
    </source>
</evidence>
<comment type="catalytic activity">
    <reaction evidence="1">
        <text>a CDP-1,2-diacyl-sn-glycerol + choline = a 1,2-diacyl-sn-glycero-3-phosphocholine + CMP + H(+)</text>
        <dbReference type="Rhea" id="RHEA:14597"/>
        <dbReference type="ChEBI" id="CHEBI:15354"/>
        <dbReference type="ChEBI" id="CHEBI:15378"/>
        <dbReference type="ChEBI" id="CHEBI:57643"/>
        <dbReference type="ChEBI" id="CHEBI:58332"/>
        <dbReference type="ChEBI" id="CHEBI:60377"/>
        <dbReference type="EC" id="2.7.8.24"/>
    </reaction>
</comment>
<dbReference type="InterPro" id="IPR026027">
    <property type="entry name" value="PcS"/>
</dbReference>
<accession>A0A1U7CPM9</accession>
<dbReference type="RefSeq" id="WP_083712888.1">
    <property type="nucleotide sequence ID" value="NZ_CP019082.1"/>
</dbReference>
<protein>
    <recommendedName>
        <fullName evidence="6">Phosphatidylcholine synthase</fullName>
        <ecNumber evidence="5">2.7.8.24</ecNumber>
    </recommendedName>
    <alternativeName>
        <fullName evidence="18">CDP-diglyceride-choline O-phosphatidyltransferase</fullName>
    </alternativeName>
</protein>
<keyword evidence="22" id="KW-1185">Reference proteome</keyword>
<evidence type="ECO:0000256" key="12">
    <source>
        <dbReference type="ARBA" id="ARBA00022989"/>
    </source>
</evidence>
<evidence type="ECO:0000256" key="5">
    <source>
        <dbReference type="ARBA" id="ARBA00013195"/>
    </source>
</evidence>
<feature type="compositionally biased region" description="Basic residues" evidence="19">
    <location>
        <begin position="1"/>
        <end position="11"/>
    </location>
</feature>
<keyword evidence="8" id="KW-0444">Lipid biosynthesis</keyword>
<keyword evidence="12 20" id="KW-1133">Transmembrane helix</keyword>
<keyword evidence="7" id="KW-1003">Cell membrane</keyword>
<evidence type="ECO:0000256" key="20">
    <source>
        <dbReference type="SAM" id="Phobius"/>
    </source>
</evidence>
<evidence type="ECO:0000256" key="19">
    <source>
        <dbReference type="SAM" id="MobiDB-lite"/>
    </source>
</evidence>